<dbReference type="GO" id="GO:0016020">
    <property type="term" value="C:membrane"/>
    <property type="evidence" value="ECO:0007669"/>
    <property type="project" value="InterPro"/>
</dbReference>
<dbReference type="KEGG" id="psey:GU243_05645"/>
<keyword evidence="3" id="KW-0812">Transmembrane</keyword>
<feature type="transmembrane region" description="Helical" evidence="3">
    <location>
        <begin position="193"/>
        <end position="224"/>
    </location>
</feature>
<dbReference type="InterPro" id="IPR000462">
    <property type="entry name" value="CDP-OH_P_trans"/>
</dbReference>
<feature type="transmembrane region" description="Helical" evidence="3">
    <location>
        <begin position="137"/>
        <end position="164"/>
    </location>
</feature>
<evidence type="ECO:0000256" key="1">
    <source>
        <dbReference type="ARBA" id="ARBA00022679"/>
    </source>
</evidence>
<keyword evidence="1 2" id="KW-0808">Transferase</keyword>
<evidence type="ECO:0000313" key="4">
    <source>
        <dbReference type="EMBL" id="QHK22190.1"/>
    </source>
</evidence>
<keyword evidence="3" id="KW-0472">Membrane</keyword>
<dbReference type="AlphaFoldDB" id="A0A6P1NUY1"/>
<dbReference type="InterPro" id="IPR048254">
    <property type="entry name" value="CDP_ALCOHOL_P_TRANSF_CS"/>
</dbReference>
<evidence type="ECO:0000256" key="3">
    <source>
        <dbReference type="SAM" id="Phobius"/>
    </source>
</evidence>
<keyword evidence="3" id="KW-1133">Transmembrane helix</keyword>
<comment type="similarity">
    <text evidence="2">Belongs to the CDP-alcohol phosphatidyltransferase class-I family.</text>
</comment>
<reference evidence="4 5" key="1">
    <citation type="submission" date="2020-01" db="EMBL/GenBank/DDBJ databases">
        <title>Pseudarthrobacter psychrotolerans sp. nov., isolated from antarctic soil.</title>
        <authorList>
            <person name="Shin Y."/>
            <person name="Park W."/>
        </authorList>
    </citation>
    <scope>NUCLEOTIDE SEQUENCE [LARGE SCALE GENOMIC DNA]</scope>
    <source>
        <strain evidence="4 5">YJ56</strain>
    </source>
</reference>
<gene>
    <name evidence="4" type="ORF">GU243_05645</name>
</gene>
<feature type="transmembrane region" description="Helical" evidence="3">
    <location>
        <begin position="12"/>
        <end position="31"/>
    </location>
</feature>
<sequence length="249" mass="25168">MDSRTAERASSDAKAAVAAYGVAGIWLSTVFSTGLGLQVASLAAGAVVVGGAAASILRRAPRFSTPADRITLLRAVLVGLVGVLAIPGLFTGRPADPLLVVVGCAAFILDAVDGPVARRTGTASAAGARLDTSTDAALVLVLSFATAAAIGSWTLCIGAAYYVFQAAGYFRPHLRGSLPASAARKAIGAFQPFALLLALVPGVTPAFAATALALALALLVFSFTRDVVELERGRGAGSPAAKVRRPLIR</sequence>
<name>A0A6P1NUY1_9MICC</name>
<proteinExistence type="inferred from homology"/>
<evidence type="ECO:0000313" key="5">
    <source>
        <dbReference type="Proteomes" id="UP000464186"/>
    </source>
</evidence>
<keyword evidence="5" id="KW-1185">Reference proteome</keyword>
<protein>
    <submittedName>
        <fullName evidence="4">CDP-alcohol phosphatidyltransferase family protein</fullName>
    </submittedName>
</protein>
<organism evidence="4 5">
    <name type="scientific">Pseudarthrobacter psychrotolerans</name>
    <dbReference type="NCBI Taxonomy" id="2697569"/>
    <lineage>
        <taxon>Bacteria</taxon>
        <taxon>Bacillati</taxon>
        <taxon>Actinomycetota</taxon>
        <taxon>Actinomycetes</taxon>
        <taxon>Micrococcales</taxon>
        <taxon>Micrococcaceae</taxon>
        <taxon>Pseudarthrobacter</taxon>
    </lineage>
</organism>
<dbReference type="Proteomes" id="UP000464186">
    <property type="component" value="Chromosome"/>
</dbReference>
<dbReference type="PROSITE" id="PS00379">
    <property type="entry name" value="CDP_ALCOHOL_P_TRANSF"/>
    <property type="match status" value="1"/>
</dbReference>
<dbReference type="GO" id="GO:0016780">
    <property type="term" value="F:phosphotransferase activity, for other substituted phosphate groups"/>
    <property type="evidence" value="ECO:0007669"/>
    <property type="project" value="InterPro"/>
</dbReference>
<dbReference type="GO" id="GO:0008654">
    <property type="term" value="P:phospholipid biosynthetic process"/>
    <property type="evidence" value="ECO:0007669"/>
    <property type="project" value="InterPro"/>
</dbReference>
<feature type="transmembrane region" description="Helical" evidence="3">
    <location>
        <begin position="72"/>
        <end position="92"/>
    </location>
</feature>
<dbReference type="Pfam" id="PF01066">
    <property type="entry name" value="CDP-OH_P_transf"/>
    <property type="match status" value="1"/>
</dbReference>
<dbReference type="InterPro" id="IPR043130">
    <property type="entry name" value="CDP-OH_PTrfase_TM_dom"/>
</dbReference>
<feature type="transmembrane region" description="Helical" evidence="3">
    <location>
        <begin position="37"/>
        <end position="60"/>
    </location>
</feature>
<evidence type="ECO:0000256" key="2">
    <source>
        <dbReference type="RuleBase" id="RU003750"/>
    </source>
</evidence>
<dbReference type="EMBL" id="CP047898">
    <property type="protein sequence ID" value="QHK22190.1"/>
    <property type="molecule type" value="Genomic_DNA"/>
</dbReference>
<dbReference type="Gene3D" id="1.20.120.1760">
    <property type="match status" value="1"/>
</dbReference>
<accession>A0A6P1NUY1</accession>